<evidence type="ECO:0000256" key="2">
    <source>
        <dbReference type="SAM" id="Phobius"/>
    </source>
</evidence>
<gene>
    <name evidence="3" type="ORF">SHKM778_10280</name>
</gene>
<reference evidence="3" key="2">
    <citation type="submission" date="2024-07" db="EMBL/GenBank/DDBJ databases">
        <title>Streptomyces haneummycinica sp. nov., a new antibiotic-producing actinobacterium isolated from marine sediment.</title>
        <authorList>
            <person name="Uemura M."/>
            <person name="Hamada M."/>
            <person name="Hirano S."/>
            <person name="Kobayashi K."/>
            <person name="Ohshiro T."/>
            <person name="Kobayashi T."/>
            <person name="Terahara T."/>
        </authorList>
    </citation>
    <scope>NUCLEOTIDE SEQUENCE</scope>
    <source>
        <strain evidence="3">KM77-8</strain>
    </source>
</reference>
<feature type="region of interest" description="Disordered" evidence="1">
    <location>
        <begin position="48"/>
        <end position="75"/>
    </location>
</feature>
<feature type="transmembrane region" description="Helical" evidence="2">
    <location>
        <begin position="78"/>
        <end position="98"/>
    </location>
</feature>
<sequence>MASAYPSWWRDPIVKDGTHIGGTGYLWGPRDTRVQDIDAAANLGLGTRTGTRTRTRAGEKTYAPPQRPSRPHAPRGGIGGRIFLLALVAGGLGTGLTWESHPLGTSLQTGLACALAVFGLGIAVSAFIGRTGAGSIVLAVLTAGLLAGSAALPKDIGTDWKSTTWGPTSVAQLRPAYKLGAGDGELDLSAIRIPENRTVSTRADVGLGRIHVIVPRDVTVRLSIDVGVGDIRLPGDKRKDVDVAPGKHREITLKPPAGAGDAGTLDLELQVSAGQAEVSRAAS</sequence>
<proteinExistence type="predicted"/>
<feature type="transmembrane region" description="Helical" evidence="2">
    <location>
        <begin position="134"/>
        <end position="152"/>
    </location>
</feature>
<feature type="transmembrane region" description="Helical" evidence="2">
    <location>
        <begin position="110"/>
        <end position="128"/>
    </location>
</feature>
<keyword evidence="2" id="KW-1133">Transmembrane helix</keyword>
<evidence type="ECO:0008006" key="4">
    <source>
        <dbReference type="Google" id="ProtNLM"/>
    </source>
</evidence>
<accession>A0AAT9HB58</accession>
<dbReference type="AlphaFoldDB" id="A0AAT9HB58"/>
<keyword evidence="2" id="KW-0472">Membrane</keyword>
<evidence type="ECO:0000256" key="1">
    <source>
        <dbReference type="SAM" id="MobiDB-lite"/>
    </source>
</evidence>
<organism evidence="3">
    <name type="scientific">Streptomyces haneummycinicus</name>
    <dbReference type="NCBI Taxonomy" id="3074435"/>
    <lineage>
        <taxon>Bacteria</taxon>
        <taxon>Bacillati</taxon>
        <taxon>Actinomycetota</taxon>
        <taxon>Actinomycetes</taxon>
        <taxon>Kitasatosporales</taxon>
        <taxon>Streptomycetaceae</taxon>
        <taxon>Streptomyces</taxon>
    </lineage>
</organism>
<protein>
    <recommendedName>
        <fullName evidence="4">Cell wall-active antibiotics response LiaF-like C-terminal domain-containing protein</fullName>
    </recommendedName>
</protein>
<keyword evidence="2" id="KW-0812">Transmembrane</keyword>
<evidence type="ECO:0000313" key="3">
    <source>
        <dbReference type="EMBL" id="BFO14640.1"/>
    </source>
</evidence>
<reference evidence="3" key="1">
    <citation type="submission" date="2024-06" db="EMBL/GenBank/DDBJ databases">
        <authorList>
            <consortium name="consrtm"/>
            <person name="Uemura M."/>
            <person name="Terahara T."/>
        </authorList>
    </citation>
    <scope>NUCLEOTIDE SEQUENCE</scope>
    <source>
        <strain evidence="3">KM77-8</strain>
    </source>
</reference>
<name>A0AAT9HB58_9ACTN</name>
<dbReference type="EMBL" id="AP035768">
    <property type="protein sequence ID" value="BFO14640.1"/>
    <property type="molecule type" value="Genomic_DNA"/>
</dbReference>